<dbReference type="Proteomes" id="UP000663865">
    <property type="component" value="Unassembled WGS sequence"/>
</dbReference>
<accession>A0A821MZD8</accession>
<gene>
    <name evidence="2" type="ORF">GRG538_LOCUS4514</name>
    <name evidence="3" type="ORF">KIK155_LOCUS11235</name>
    <name evidence="4" type="ORF">QYT958_LOCUS22580</name>
    <name evidence="5" type="ORF">TOA249_LOCUS25925</name>
</gene>
<dbReference type="AlphaFoldDB" id="A0A821MZD8"/>
<evidence type="ECO:0000313" key="3">
    <source>
        <dbReference type="EMBL" id="CAF3436086.1"/>
    </source>
</evidence>
<protein>
    <submittedName>
        <fullName evidence="4">Uncharacterized protein</fullName>
    </submittedName>
</protein>
<dbReference type="Proteomes" id="UP000663872">
    <property type="component" value="Unassembled WGS sequence"/>
</dbReference>
<keyword evidence="1" id="KW-0732">Signal</keyword>
<dbReference type="EMBL" id="CAJOBR010004365">
    <property type="protein sequence ID" value="CAF4778521.1"/>
    <property type="molecule type" value="Genomic_DNA"/>
</dbReference>
<organism evidence="4 6">
    <name type="scientific">Rotaria socialis</name>
    <dbReference type="NCBI Taxonomy" id="392032"/>
    <lineage>
        <taxon>Eukaryota</taxon>
        <taxon>Metazoa</taxon>
        <taxon>Spiralia</taxon>
        <taxon>Gnathifera</taxon>
        <taxon>Rotifera</taxon>
        <taxon>Eurotatoria</taxon>
        <taxon>Bdelloidea</taxon>
        <taxon>Philodinida</taxon>
        <taxon>Philodinidae</taxon>
        <taxon>Rotaria</taxon>
    </lineage>
</organism>
<evidence type="ECO:0000313" key="5">
    <source>
        <dbReference type="EMBL" id="CAF4839305.1"/>
    </source>
</evidence>
<sequence>MAMALSNYWIVFQTLLLLSTLYRYEANCTGLENTGNGIDLTGTWKCNDGGLYYIRQLSNTVWWSGVQQVPSGYSVGFSNVLYGTIQSSIINAQWCDVPFGRNRLNGSIAVEIISATELRKKSFTGGFGGSIWNKQ</sequence>
<reference evidence="4" key="1">
    <citation type="submission" date="2021-02" db="EMBL/GenBank/DDBJ databases">
        <authorList>
            <person name="Nowell W R."/>
        </authorList>
    </citation>
    <scope>NUCLEOTIDE SEQUENCE</scope>
</reference>
<proteinExistence type="predicted"/>
<dbReference type="EMBL" id="CAJNYV010001776">
    <property type="protein sequence ID" value="CAF3436086.1"/>
    <property type="molecule type" value="Genomic_DNA"/>
</dbReference>
<feature type="signal peptide" evidence="1">
    <location>
        <begin position="1"/>
        <end position="26"/>
    </location>
</feature>
<dbReference type="Proteomes" id="UP000663848">
    <property type="component" value="Unassembled WGS sequence"/>
</dbReference>
<dbReference type="EMBL" id="CAJOBS010002911">
    <property type="protein sequence ID" value="CAF4839305.1"/>
    <property type="molecule type" value="Genomic_DNA"/>
</dbReference>
<dbReference type="EMBL" id="CAJNYT010000241">
    <property type="protein sequence ID" value="CAF3339751.1"/>
    <property type="molecule type" value="Genomic_DNA"/>
</dbReference>
<dbReference type="Proteomes" id="UP000663838">
    <property type="component" value="Unassembled WGS sequence"/>
</dbReference>
<evidence type="ECO:0000313" key="2">
    <source>
        <dbReference type="EMBL" id="CAF3339751.1"/>
    </source>
</evidence>
<evidence type="ECO:0000256" key="1">
    <source>
        <dbReference type="SAM" id="SignalP"/>
    </source>
</evidence>
<feature type="chain" id="PRO_5036417000" evidence="1">
    <location>
        <begin position="27"/>
        <end position="135"/>
    </location>
</feature>
<comment type="caution">
    <text evidence="4">The sequence shown here is derived from an EMBL/GenBank/DDBJ whole genome shotgun (WGS) entry which is preliminary data.</text>
</comment>
<evidence type="ECO:0000313" key="6">
    <source>
        <dbReference type="Proteomes" id="UP000663848"/>
    </source>
</evidence>
<name>A0A821MZD8_9BILA</name>
<evidence type="ECO:0000313" key="4">
    <source>
        <dbReference type="EMBL" id="CAF4778521.1"/>
    </source>
</evidence>